<evidence type="ECO:0000256" key="5">
    <source>
        <dbReference type="ARBA" id="ARBA00022840"/>
    </source>
</evidence>
<keyword evidence="1" id="KW-0723">Serine/threonine-protein kinase</keyword>
<keyword evidence="3" id="KW-0547">Nucleotide-binding</keyword>
<evidence type="ECO:0000256" key="4">
    <source>
        <dbReference type="ARBA" id="ARBA00022777"/>
    </source>
</evidence>
<evidence type="ECO:0000256" key="7">
    <source>
        <dbReference type="SAM" id="Phobius"/>
    </source>
</evidence>
<feature type="region of interest" description="Disordered" evidence="6">
    <location>
        <begin position="157"/>
        <end position="176"/>
    </location>
</feature>
<feature type="transmembrane region" description="Helical" evidence="7">
    <location>
        <begin position="74"/>
        <end position="92"/>
    </location>
</feature>
<evidence type="ECO:0000313" key="8">
    <source>
        <dbReference type="EMBL" id="KAF4360281.1"/>
    </source>
</evidence>
<evidence type="ECO:0000256" key="3">
    <source>
        <dbReference type="ARBA" id="ARBA00022741"/>
    </source>
</evidence>
<dbReference type="GO" id="GO:0005524">
    <property type="term" value="F:ATP binding"/>
    <property type="evidence" value="ECO:0007669"/>
    <property type="project" value="UniProtKB-KW"/>
</dbReference>
<sequence length="195" mass="22245">MLSISRLRHPESKHNDMLDLRVRQLTWRNWREGNVSNIVDPLMRGGSRYEIMRCIHIGLLCVQENMTDRPTMNAIVLIKCMFCFFALFLYFPDLVSRRSMAKTTQTLSATPTRISLLRQLTQQQFGHGNFQSNHGAGQLGNQFGNRSFNRGNDYGFTPGLNSGGRGNSYPNRGGRLSSMNKHQQWWISAITATTC</sequence>
<evidence type="ECO:0000256" key="6">
    <source>
        <dbReference type="SAM" id="MobiDB-lite"/>
    </source>
</evidence>
<accession>A0A7J6EPI8</accession>
<evidence type="ECO:0000256" key="2">
    <source>
        <dbReference type="ARBA" id="ARBA00022679"/>
    </source>
</evidence>
<dbReference type="Gene3D" id="1.10.510.10">
    <property type="entry name" value="Transferase(Phosphotransferase) domain 1"/>
    <property type="match status" value="1"/>
</dbReference>
<comment type="caution">
    <text evidence="8">The sequence shown here is derived from an EMBL/GenBank/DDBJ whole genome shotgun (WGS) entry which is preliminary data.</text>
</comment>
<dbReference type="PANTHER" id="PTHR27002:SF1073">
    <property type="entry name" value="CYSTEINE-RICH RECEPTOR-LIKE PROTEIN KINASE 29"/>
    <property type="match status" value="1"/>
</dbReference>
<proteinExistence type="predicted"/>
<dbReference type="PANTHER" id="PTHR27002">
    <property type="entry name" value="RECEPTOR-LIKE SERINE/THREONINE-PROTEIN KINASE SD1-8"/>
    <property type="match status" value="1"/>
</dbReference>
<keyword evidence="4" id="KW-0418">Kinase</keyword>
<keyword evidence="5" id="KW-0067">ATP-binding</keyword>
<protein>
    <submittedName>
        <fullName evidence="8">Uncharacterized protein</fullName>
    </submittedName>
</protein>
<evidence type="ECO:0000256" key="1">
    <source>
        <dbReference type="ARBA" id="ARBA00022527"/>
    </source>
</evidence>
<organism evidence="8 9">
    <name type="scientific">Cannabis sativa</name>
    <name type="common">Hemp</name>
    <name type="synonym">Marijuana</name>
    <dbReference type="NCBI Taxonomy" id="3483"/>
    <lineage>
        <taxon>Eukaryota</taxon>
        <taxon>Viridiplantae</taxon>
        <taxon>Streptophyta</taxon>
        <taxon>Embryophyta</taxon>
        <taxon>Tracheophyta</taxon>
        <taxon>Spermatophyta</taxon>
        <taxon>Magnoliopsida</taxon>
        <taxon>eudicotyledons</taxon>
        <taxon>Gunneridae</taxon>
        <taxon>Pentapetalae</taxon>
        <taxon>rosids</taxon>
        <taxon>fabids</taxon>
        <taxon>Rosales</taxon>
        <taxon>Cannabaceae</taxon>
        <taxon>Cannabis</taxon>
    </lineage>
</organism>
<keyword evidence="7" id="KW-0812">Transmembrane</keyword>
<dbReference type="EMBL" id="JAATIP010000206">
    <property type="protein sequence ID" value="KAF4360281.1"/>
    <property type="molecule type" value="Genomic_DNA"/>
</dbReference>
<keyword evidence="7" id="KW-1133">Transmembrane helix</keyword>
<gene>
    <name evidence="8" type="ORF">F8388_020572</name>
</gene>
<name>A0A7J6EPI8_CANSA</name>
<dbReference type="AlphaFoldDB" id="A0A7J6EPI8"/>
<keyword evidence="2" id="KW-0808">Transferase</keyword>
<dbReference type="GO" id="GO:0005886">
    <property type="term" value="C:plasma membrane"/>
    <property type="evidence" value="ECO:0007669"/>
    <property type="project" value="TreeGrafter"/>
</dbReference>
<dbReference type="Proteomes" id="UP000525078">
    <property type="component" value="Unassembled WGS sequence"/>
</dbReference>
<evidence type="ECO:0000313" key="9">
    <source>
        <dbReference type="Proteomes" id="UP000525078"/>
    </source>
</evidence>
<reference evidence="8 9" key="1">
    <citation type="journal article" date="2020" name="bioRxiv">
        <title>Sequence and annotation of 42 cannabis genomes reveals extensive copy number variation in cannabinoid synthesis and pathogen resistance genes.</title>
        <authorList>
            <person name="Mckernan K.J."/>
            <person name="Helbert Y."/>
            <person name="Kane L.T."/>
            <person name="Ebling H."/>
            <person name="Zhang L."/>
            <person name="Liu B."/>
            <person name="Eaton Z."/>
            <person name="Mclaughlin S."/>
            <person name="Kingan S."/>
            <person name="Baybayan P."/>
            <person name="Concepcion G."/>
            <person name="Jordan M."/>
            <person name="Riva A."/>
            <person name="Barbazuk W."/>
            <person name="Harkins T."/>
        </authorList>
    </citation>
    <scope>NUCLEOTIDE SEQUENCE [LARGE SCALE GENOMIC DNA]</scope>
    <source>
        <strain evidence="9">cv. Jamaican Lion 4</strain>
        <tissue evidence="8">Leaf</tissue>
    </source>
</reference>
<keyword evidence="7" id="KW-0472">Membrane</keyword>
<dbReference type="GO" id="GO:0004674">
    <property type="term" value="F:protein serine/threonine kinase activity"/>
    <property type="evidence" value="ECO:0007669"/>
    <property type="project" value="UniProtKB-KW"/>
</dbReference>